<sequence>MANPGTPTPKKVTDLATEKADLSRTALIGIFGSEATPGALIREGGGKISRVKVGDQVAGGVVAAIGEGALVLSSRRGNKVLRLPKG</sequence>
<dbReference type="EMBL" id="FNBP01000002">
    <property type="protein sequence ID" value="SDF39241.1"/>
    <property type="molecule type" value="Genomic_DNA"/>
</dbReference>
<dbReference type="Proteomes" id="UP000199399">
    <property type="component" value="Unassembled WGS sequence"/>
</dbReference>
<evidence type="ECO:0000313" key="1">
    <source>
        <dbReference type="EMBL" id="SDF39241.1"/>
    </source>
</evidence>
<evidence type="ECO:0000313" key="2">
    <source>
        <dbReference type="Proteomes" id="UP000199399"/>
    </source>
</evidence>
<accession>A0A1G7KQ24</accession>
<name>A0A1G7KQ24_9RHOB</name>
<dbReference type="RefSeq" id="WP_093739341.1">
    <property type="nucleotide sequence ID" value="NZ_FNBP01000002.1"/>
</dbReference>
<proteinExistence type="predicted"/>
<protein>
    <recommendedName>
        <fullName evidence="3">Pilus assembly protein PilZ</fullName>
    </recommendedName>
</protein>
<keyword evidence="2" id="KW-1185">Reference proteome</keyword>
<organism evidence="1 2">
    <name type="scientific">Sulfitobacter delicatus</name>
    <dbReference type="NCBI Taxonomy" id="218672"/>
    <lineage>
        <taxon>Bacteria</taxon>
        <taxon>Pseudomonadati</taxon>
        <taxon>Pseudomonadota</taxon>
        <taxon>Alphaproteobacteria</taxon>
        <taxon>Rhodobacterales</taxon>
        <taxon>Roseobacteraceae</taxon>
        <taxon>Sulfitobacter</taxon>
    </lineage>
</organism>
<dbReference type="STRING" id="218672.SAMN04489759_10292"/>
<dbReference type="OrthoDB" id="7652348at2"/>
<dbReference type="AlphaFoldDB" id="A0A1G7KQ24"/>
<evidence type="ECO:0008006" key="3">
    <source>
        <dbReference type="Google" id="ProtNLM"/>
    </source>
</evidence>
<gene>
    <name evidence="1" type="ORF">SAMN04489759_10292</name>
</gene>
<reference evidence="2" key="1">
    <citation type="submission" date="2016-10" db="EMBL/GenBank/DDBJ databases">
        <authorList>
            <person name="Varghese N."/>
            <person name="Submissions S."/>
        </authorList>
    </citation>
    <scope>NUCLEOTIDE SEQUENCE [LARGE SCALE GENOMIC DNA]</scope>
    <source>
        <strain evidence="2">DSM 16477</strain>
    </source>
</reference>